<evidence type="ECO:0000256" key="5">
    <source>
        <dbReference type="ARBA" id="ARBA00023134"/>
    </source>
</evidence>
<proteinExistence type="predicted"/>
<protein>
    <recommendedName>
        <fullName evidence="1">Elongation factor G</fullName>
    </recommendedName>
</protein>
<name>A0A239Q0X2_9PROT</name>
<dbReference type="SMART" id="SM00838">
    <property type="entry name" value="EFG_C"/>
    <property type="match status" value="1"/>
</dbReference>
<dbReference type="SUPFAM" id="SSF54980">
    <property type="entry name" value="EF-G C-terminal domain-like"/>
    <property type="match status" value="2"/>
</dbReference>
<dbReference type="InterPro" id="IPR000795">
    <property type="entry name" value="T_Tr_GTP-bd_dom"/>
</dbReference>
<dbReference type="Proteomes" id="UP000198346">
    <property type="component" value="Unassembled WGS sequence"/>
</dbReference>
<dbReference type="RefSeq" id="WP_089413389.1">
    <property type="nucleotide sequence ID" value="NZ_FZQA01000011.1"/>
</dbReference>
<keyword evidence="11" id="KW-1185">Reference proteome</keyword>
<dbReference type="InterPro" id="IPR035649">
    <property type="entry name" value="EFG_V"/>
</dbReference>
<dbReference type="GO" id="GO:0097216">
    <property type="term" value="F:guanosine tetraphosphate binding"/>
    <property type="evidence" value="ECO:0007669"/>
    <property type="project" value="UniProtKB-ARBA"/>
</dbReference>
<organism evidence="10 11">
    <name type="scientific">Amphiplicatus metriothermophilus</name>
    <dbReference type="NCBI Taxonomy" id="1519374"/>
    <lineage>
        <taxon>Bacteria</taxon>
        <taxon>Pseudomonadati</taxon>
        <taxon>Pseudomonadota</taxon>
        <taxon>Alphaproteobacteria</taxon>
        <taxon>Parvularculales</taxon>
        <taxon>Parvularculaceae</taxon>
        <taxon>Amphiplicatus</taxon>
    </lineage>
</organism>
<evidence type="ECO:0000256" key="1">
    <source>
        <dbReference type="ARBA" id="ARBA00017872"/>
    </source>
</evidence>
<dbReference type="CDD" id="cd01434">
    <property type="entry name" value="EFG_mtEFG1_IV"/>
    <property type="match status" value="1"/>
</dbReference>
<evidence type="ECO:0000256" key="4">
    <source>
        <dbReference type="ARBA" id="ARBA00022917"/>
    </source>
</evidence>
<dbReference type="SUPFAM" id="SSF52540">
    <property type="entry name" value="P-loop containing nucleoside triphosphate hydrolases"/>
    <property type="match status" value="1"/>
</dbReference>
<keyword evidence="3 10" id="KW-0251">Elongation factor</keyword>
<evidence type="ECO:0000256" key="3">
    <source>
        <dbReference type="ARBA" id="ARBA00022768"/>
    </source>
</evidence>
<reference evidence="10 11" key="1">
    <citation type="submission" date="2017-07" db="EMBL/GenBank/DDBJ databases">
        <authorList>
            <person name="Sun Z.S."/>
            <person name="Albrecht U."/>
            <person name="Echele G."/>
            <person name="Lee C.C."/>
        </authorList>
    </citation>
    <scope>NUCLEOTIDE SEQUENCE [LARGE SCALE GENOMIC DNA]</scope>
    <source>
        <strain evidence="10 11">CGMCC 1.12710</strain>
    </source>
</reference>
<evidence type="ECO:0000259" key="7">
    <source>
        <dbReference type="SMART" id="SM00382"/>
    </source>
</evidence>
<dbReference type="Gene3D" id="3.30.230.10">
    <property type="match status" value="1"/>
</dbReference>
<dbReference type="PANTHER" id="PTHR43261">
    <property type="entry name" value="TRANSLATION ELONGATION FACTOR G-RELATED"/>
    <property type="match status" value="1"/>
</dbReference>
<dbReference type="SMART" id="SM00889">
    <property type="entry name" value="EFG_IV"/>
    <property type="match status" value="1"/>
</dbReference>
<dbReference type="Pfam" id="PF03764">
    <property type="entry name" value="EFG_IV"/>
    <property type="match status" value="1"/>
</dbReference>
<sequence>MSKGARCAVIVGPQGAGKTTLLRALIERAGRGAPALDASQESQDFGSTTEPNLTRCAYLGDDWAFIDCPGSVELLQASFDAMAAADIVILVADPDPDRAAALSPFFKFLDERQIPHVLFVNRVDETRVRVRALLQALQTYSDRPLVLRQVPIRDKDRIVGAIDLVSERAWKYREGAPSELIEIPETEKPVESEAREAMLDTLADFDDGLLEQILEDKIPPSDTLFKLMAKELEEDAFAPVLMGSAAHGNGVTRLFKLLRHEAPEPAKTAERLGFSGPGETITSVIRTMHLPHVGKISVARVWKGAIRDGDSVNGGRVSGLLALNGEAREKRVEARAGDIVGLPRLDALASGDLLIDGRIHKGDAAVAALAPVYALAIRPRNERDDVRLSTAVAKLIEEDASLSTERRADTGEFVLRGQGDMHLRLAAAKLKNRYGVEIETTLPRPSYRETIRATADHHARHKKQTGGHGQFADIKVKIKPLPRGAGVAFDETIHGGAVPKQFIPAVEAGVREGLQCGPLGFPVVDVAVTLYDGQHHSVDSNEMSFKLAGRQAMRDALPDCQPVLLEPIYHTVIHSPRDHTSKAHAVISSRRGQILGFDARPGWPGWDSVTAMMPESGLHDLIIELRSLTQGAATFEAKFDHYQELYGKDADKIVEERRQALTR</sequence>
<dbReference type="OrthoDB" id="9802948at2"/>
<dbReference type="InterPro" id="IPR035647">
    <property type="entry name" value="EFG_III/V"/>
</dbReference>
<dbReference type="EMBL" id="FZQA01000011">
    <property type="protein sequence ID" value="SNT75903.1"/>
    <property type="molecule type" value="Genomic_DNA"/>
</dbReference>
<dbReference type="Gene3D" id="3.30.70.240">
    <property type="match status" value="1"/>
</dbReference>
<evidence type="ECO:0000256" key="6">
    <source>
        <dbReference type="ARBA" id="ARBA00024731"/>
    </source>
</evidence>
<keyword evidence="2" id="KW-0547">Nucleotide-binding</keyword>
<dbReference type="GO" id="GO:0003746">
    <property type="term" value="F:translation elongation factor activity"/>
    <property type="evidence" value="ECO:0007669"/>
    <property type="project" value="UniProtKB-KW"/>
</dbReference>
<comment type="function">
    <text evidence="6">Catalyzes the GTP-dependent ribosomal translocation step during translation elongation. During this step, the ribosome changes from the pre-translocational (PRE) to the post-translocational (POST) state as the newly formed A-site-bound peptidyl-tRNA and P-site-bound deacylated tRNA move to the P and E sites, respectively. Catalyzes the coordinated movement of the two tRNA molecules, the mRNA and conformational changes in the ribosome.</text>
</comment>
<keyword evidence="5" id="KW-0342">GTP-binding</keyword>
<dbReference type="Pfam" id="PF00009">
    <property type="entry name" value="GTP_EFTU"/>
    <property type="match status" value="1"/>
</dbReference>
<dbReference type="InterPro" id="IPR020568">
    <property type="entry name" value="Ribosomal_Su5_D2-typ_SF"/>
</dbReference>
<dbReference type="Gene3D" id="3.40.50.300">
    <property type="entry name" value="P-loop containing nucleotide triphosphate hydrolases"/>
    <property type="match status" value="1"/>
</dbReference>
<dbReference type="Pfam" id="PF14492">
    <property type="entry name" value="EFG_III"/>
    <property type="match status" value="1"/>
</dbReference>
<dbReference type="SMART" id="SM00382">
    <property type="entry name" value="AAA"/>
    <property type="match status" value="1"/>
</dbReference>
<dbReference type="InterPro" id="IPR014721">
    <property type="entry name" value="Ribsml_uS5_D2-typ_fold_subgr"/>
</dbReference>
<dbReference type="InterPro" id="IPR005517">
    <property type="entry name" value="Transl_elong_EFG/EF2_IV"/>
</dbReference>
<dbReference type="PANTHER" id="PTHR43261:SF7">
    <property type="entry name" value="ELONGATION FACTOR G-LIKE PROTEIN"/>
    <property type="match status" value="1"/>
</dbReference>
<evidence type="ECO:0000313" key="11">
    <source>
        <dbReference type="Proteomes" id="UP000198346"/>
    </source>
</evidence>
<evidence type="ECO:0000259" key="9">
    <source>
        <dbReference type="SMART" id="SM00889"/>
    </source>
</evidence>
<feature type="domain" description="AAA+ ATPase" evidence="7">
    <location>
        <begin position="4"/>
        <end position="151"/>
    </location>
</feature>
<feature type="domain" description="Elongation factor EFG" evidence="8">
    <location>
        <begin position="563"/>
        <end position="653"/>
    </location>
</feature>
<dbReference type="InterPro" id="IPR003593">
    <property type="entry name" value="AAA+_ATPase"/>
</dbReference>
<evidence type="ECO:0000256" key="2">
    <source>
        <dbReference type="ARBA" id="ARBA00022741"/>
    </source>
</evidence>
<dbReference type="InterPro" id="IPR053905">
    <property type="entry name" value="EF-G-like_DII"/>
</dbReference>
<dbReference type="InterPro" id="IPR027417">
    <property type="entry name" value="P-loop_NTPase"/>
</dbReference>
<gene>
    <name evidence="10" type="ORF">SAMN06297382_2967</name>
</gene>
<dbReference type="AlphaFoldDB" id="A0A239Q0X2"/>
<dbReference type="SUPFAM" id="SSF50447">
    <property type="entry name" value="Translation proteins"/>
    <property type="match status" value="1"/>
</dbReference>
<dbReference type="GO" id="GO:0032790">
    <property type="term" value="P:ribosome disassembly"/>
    <property type="evidence" value="ECO:0007669"/>
    <property type="project" value="TreeGrafter"/>
</dbReference>
<dbReference type="Gene3D" id="2.40.30.10">
    <property type="entry name" value="Translation factors"/>
    <property type="match status" value="1"/>
</dbReference>
<dbReference type="Pfam" id="PF00679">
    <property type="entry name" value="EFG_C"/>
    <property type="match status" value="1"/>
</dbReference>
<dbReference type="Gene3D" id="3.30.70.870">
    <property type="entry name" value="Elongation Factor G (Translational Gtpase), domain 3"/>
    <property type="match status" value="1"/>
</dbReference>
<dbReference type="Pfam" id="PF22042">
    <property type="entry name" value="EF-G_D2"/>
    <property type="match status" value="1"/>
</dbReference>
<dbReference type="InterPro" id="IPR000640">
    <property type="entry name" value="EFG_V-like"/>
</dbReference>
<dbReference type="NCBIfam" id="NF009379">
    <property type="entry name" value="PRK12740.1-3"/>
    <property type="match status" value="1"/>
</dbReference>
<accession>A0A239Q0X2</accession>
<dbReference type="InterPro" id="IPR041095">
    <property type="entry name" value="EFG_II"/>
</dbReference>
<dbReference type="CDD" id="cd03713">
    <property type="entry name" value="EFG_mtEFG_C"/>
    <property type="match status" value="1"/>
</dbReference>
<feature type="domain" description="Translation elongation factor EFG/EF2" evidence="9">
    <location>
        <begin position="444"/>
        <end position="561"/>
    </location>
</feature>
<dbReference type="InterPro" id="IPR047872">
    <property type="entry name" value="EFG_IV"/>
</dbReference>
<dbReference type="GO" id="GO:0003924">
    <property type="term" value="F:GTPase activity"/>
    <property type="evidence" value="ECO:0007669"/>
    <property type="project" value="InterPro"/>
</dbReference>
<dbReference type="InterPro" id="IPR009000">
    <property type="entry name" value="Transl_B-barrel_sf"/>
</dbReference>
<evidence type="ECO:0000259" key="8">
    <source>
        <dbReference type="SMART" id="SM00838"/>
    </source>
</evidence>
<dbReference type="FunFam" id="3.30.230.10:FF:000003">
    <property type="entry name" value="Elongation factor G"/>
    <property type="match status" value="1"/>
</dbReference>
<dbReference type="GO" id="GO:0005525">
    <property type="term" value="F:GTP binding"/>
    <property type="evidence" value="ECO:0007669"/>
    <property type="project" value="UniProtKB-KW"/>
</dbReference>
<evidence type="ECO:0000313" key="10">
    <source>
        <dbReference type="EMBL" id="SNT75903.1"/>
    </source>
</evidence>
<keyword evidence="4" id="KW-0648">Protein biosynthesis</keyword>
<dbReference type="SUPFAM" id="SSF54211">
    <property type="entry name" value="Ribosomal protein S5 domain 2-like"/>
    <property type="match status" value="1"/>
</dbReference>